<gene>
    <name evidence="1" type="ORF">TCM_008145</name>
</gene>
<sequence length="391" mass="45446">MTSSGVPITRLVIRHDDQWVDSIYKGDVVGVNSEIDEIELHALISTPRELSRPIIKDDEDVALILLELRNVPAVYVNIKGCQTNVMSHEKAEQHEPVGGVDVRDVQCDDLIYNNPIVDENGIHSLSTLLHDNYQERGNAGISRTWVELKRALNMLALKEQFGIRVKRSCKARYEHARQMSITVLIEFIRDMFQCWFHDRYEEAIKVTMLLNLWVTRQLSKRFNDAHCFVVKLINRVEFEVKDEKMDGLVNLSTKTCSCYIVNVPYHEHTAADTVILPMHFSFWQMNVQWHRCQIPCLSSCFVEITGLVVDDWHKCRKGCHLSHSHSVILSIQSSCGFHHLDRPPHQVDLRYHPMPTNIARCEDEIDIFPFFLVCRLFTLHIHPQLIWNYHS</sequence>
<evidence type="ECO:0000313" key="1">
    <source>
        <dbReference type="EMBL" id="EOX99464.1"/>
    </source>
</evidence>
<organism evidence="1 2">
    <name type="scientific">Theobroma cacao</name>
    <name type="common">Cacao</name>
    <name type="synonym">Cocoa</name>
    <dbReference type="NCBI Taxonomy" id="3641"/>
    <lineage>
        <taxon>Eukaryota</taxon>
        <taxon>Viridiplantae</taxon>
        <taxon>Streptophyta</taxon>
        <taxon>Embryophyta</taxon>
        <taxon>Tracheophyta</taxon>
        <taxon>Spermatophyta</taxon>
        <taxon>Magnoliopsida</taxon>
        <taxon>eudicotyledons</taxon>
        <taxon>Gunneridae</taxon>
        <taxon>Pentapetalae</taxon>
        <taxon>rosids</taxon>
        <taxon>malvids</taxon>
        <taxon>Malvales</taxon>
        <taxon>Malvaceae</taxon>
        <taxon>Byttnerioideae</taxon>
        <taxon>Theobroma</taxon>
    </lineage>
</organism>
<evidence type="ECO:0000313" key="2">
    <source>
        <dbReference type="Proteomes" id="UP000026915"/>
    </source>
</evidence>
<dbReference type="AlphaFoldDB" id="A0A061E342"/>
<dbReference type="HOGENOM" id="CLU_706772_0_0_1"/>
<dbReference type="Gramene" id="EOX99464">
    <property type="protein sequence ID" value="EOX99464"/>
    <property type="gene ID" value="TCM_008145"/>
</dbReference>
<proteinExistence type="predicted"/>
<reference evidence="1 2" key="1">
    <citation type="journal article" date="2013" name="Genome Biol.">
        <title>The genome sequence of the most widely cultivated cacao type and its use to identify candidate genes regulating pod color.</title>
        <authorList>
            <person name="Motamayor J.C."/>
            <person name="Mockaitis K."/>
            <person name="Schmutz J."/>
            <person name="Haiminen N."/>
            <person name="Iii D.L."/>
            <person name="Cornejo O."/>
            <person name="Findley S.D."/>
            <person name="Zheng P."/>
            <person name="Utro F."/>
            <person name="Royaert S."/>
            <person name="Saski C."/>
            <person name="Jenkins J."/>
            <person name="Podicheti R."/>
            <person name="Zhao M."/>
            <person name="Scheffler B.E."/>
            <person name="Stack J.C."/>
            <person name="Feltus F.A."/>
            <person name="Mustiga G.M."/>
            <person name="Amores F."/>
            <person name="Phillips W."/>
            <person name="Marelli J.P."/>
            <person name="May G.D."/>
            <person name="Shapiro H."/>
            <person name="Ma J."/>
            <person name="Bustamante C.D."/>
            <person name="Schnell R.J."/>
            <person name="Main D."/>
            <person name="Gilbert D."/>
            <person name="Parida L."/>
            <person name="Kuhn D.N."/>
        </authorList>
    </citation>
    <scope>NUCLEOTIDE SEQUENCE [LARGE SCALE GENOMIC DNA]</scope>
    <source>
        <strain evidence="2">cv. Matina 1-6</strain>
    </source>
</reference>
<name>A0A061E342_THECC</name>
<keyword evidence="2" id="KW-1185">Reference proteome</keyword>
<dbReference type="EMBL" id="CM001880">
    <property type="protein sequence ID" value="EOX99464.1"/>
    <property type="molecule type" value="Genomic_DNA"/>
</dbReference>
<protein>
    <submittedName>
        <fullName evidence="1">Uncharacterized protein</fullName>
    </submittedName>
</protein>
<dbReference type="InParanoid" id="A0A061E342"/>
<accession>A0A061E342</accession>
<dbReference type="Proteomes" id="UP000026915">
    <property type="component" value="Chromosome 2"/>
</dbReference>